<dbReference type="InterPro" id="IPR039948">
    <property type="entry name" value="ELC1"/>
</dbReference>
<evidence type="ECO:0000313" key="7">
    <source>
        <dbReference type="Proteomes" id="UP000001568"/>
    </source>
</evidence>
<dbReference type="SUPFAM" id="SSF54695">
    <property type="entry name" value="POZ domain"/>
    <property type="match status" value="1"/>
</dbReference>
<dbReference type="Proteomes" id="UP000001568">
    <property type="component" value="Chromosome 12"/>
</dbReference>
<dbReference type="SMART" id="SM00512">
    <property type="entry name" value="Skp1"/>
    <property type="match status" value="1"/>
</dbReference>
<dbReference type="STRING" id="436017.A4S5I3"/>
<feature type="domain" description="SKP1 component POZ" evidence="5">
    <location>
        <begin position="13"/>
        <end position="77"/>
    </location>
</feature>
<sequence length="108" mass="12163">MSSSTPLDPSTPITLVSSQGDEFVVEYDLLRASGVLKRLFASSEAADFEEQRSKVVKLRDISTAILRKIIDYCEYKRAHEHSSKAPPRFQIDEEDAIELLMAANFLDI</sequence>
<dbReference type="HOGENOM" id="CLU_130038_1_1_1"/>
<evidence type="ECO:0000313" key="6">
    <source>
        <dbReference type="EMBL" id="ABO98906.1"/>
    </source>
</evidence>
<dbReference type="Pfam" id="PF03931">
    <property type="entry name" value="Skp1_POZ"/>
    <property type="match status" value="1"/>
</dbReference>
<evidence type="ECO:0000256" key="4">
    <source>
        <dbReference type="ARBA" id="ARBA00023242"/>
    </source>
</evidence>
<dbReference type="FunFam" id="3.30.710.10:FF:000035">
    <property type="entry name" value="Elongin C transcription elongation factor"/>
    <property type="match status" value="1"/>
</dbReference>
<evidence type="ECO:0000256" key="3">
    <source>
        <dbReference type="ARBA" id="ARBA00021347"/>
    </source>
</evidence>
<dbReference type="GO" id="GO:0005634">
    <property type="term" value="C:nucleus"/>
    <property type="evidence" value="ECO:0007669"/>
    <property type="project" value="UniProtKB-SubCell"/>
</dbReference>
<dbReference type="eggNOG" id="KOG3473">
    <property type="taxonomic scope" value="Eukaryota"/>
</dbReference>
<dbReference type="GO" id="GO:0006511">
    <property type="term" value="P:ubiquitin-dependent protein catabolic process"/>
    <property type="evidence" value="ECO:0007669"/>
    <property type="project" value="InterPro"/>
</dbReference>
<dbReference type="InterPro" id="IPR001232">
    <property type="entry name" value="SKP1-like"/>
</dbReference>
<dbReference type="GO" id="GO:0009867">
    <property type="term" value="P:jasmonic acid mediated signaling pathway"/>
    <property type="evidence" value="ECO:0007669"/>
    <property type="project" value="UniProtKB-ARBA"/>
</dbReference>
<gene>
    <name evidence="6" type="ORF">OSTLU_39373</name>
</gene>
<dbReference type="InterPro" id="IPR016073">
    <property type="entry name" value="Skp1_comp_POZ"/>
</dbReference>
<dbReference type="Gene3D" id="3.30.710.10">
    <property type="entry name" value="Potassium Channel Kv1.1, Chain A"/>
    <property type="match status" value="1"/>
</dbReference>
<dbReference type="AlphaFoldDB" id="A4S5I3"/>
<comment type="subcellular location">
    <subcellularLocation>
        <location evidence="1">Nucleus</location>
    </subcellularLocation>
</comment>
<dbReference type="Gramene" id="ABO98906">
    <property type="protein sequence ID" value="ABO98906"/>
    <property type="gene ID" value="OSTLU_39373"/>
</dbReference>
<evidence type="ECO:0000259" key="5">
    <source>
        <dbReference type="Pfam" id="PF03931"/>
    </source>
</evidence>
<keyword evidence="7" id="KW-1185">Reference proteome</keyword>
<dbReference type="CDD" id="cd18321">
    <property type="entry name" value="BTB_POZ_EloC"/>
    <property type="match status" value="1"/>
</dbReference>
<dbReference type="OrthoDB" id="249087at2759"/>
<dbReference type="RefSeq" id="XP_001420613.1">
    <property type="nucleotide sequence ID" value="XM_001420576.1"/>
</dbReference>
<accession>A4S5I3</accession>
<name>A4S5I3_OSTLU</name>
<comment type="similarity">
    <text evidence="2">Belongs to the SKP1 family.</text>
</comment>
<dbReference type="GeneID" id="5004612"/>
<dbReference type="PANTHER" id="PTHR20648">
    <property type="entry name" value="ELONGIN-C"/>
    <property type="match status" value="1"/>
</dbReference>
<organism evidence="6 7">
    <name type="scientific">Ostreococcus lucimarinus (strain CCE9901)</name>
    <dbReference type="NCBI Taxonomy" id="436017"/>
    <lineage>
        <taxon>Eukaryota</taxon>
        <taxon>Viridiplantae</taxon>
        <taxon>Chlorophyta</taxon>
        <taxon>Mamiellophyceae</taxon>
        <taxon>Mamiellales</taxon>
        <taxon>Bathycoccaceae</taxon>
        <taxon>Ostreococcus</taxon>
    </lineage>
</organism>
<dbReference type="KEGG" id="olu:OSTLU_39373"/>
<dbReference type="EMBL" id="CP000592">
    <property type="protein sequence ID" value="ABO98906.1"/>
    <property type="molecule type" value="Genomic_DNA"/>
</dbReference>
<dbReference type="InterPro" id="IPR011333">
    <property type="entry name" value="SKP1/BTB/POZ_sf"/>
</dbReference>
<keyword evidence="4" id="KW-0539">Nucleus</keyword>
<evidence type="ECO:0000256" key="2">
    <source>
        <dbReference type="ARBA" id="ARBA00009993"/>
    </source>
</evidence>
<evidence type="ECO:0000256" key="1">
    <source>
        <dbReference type="ARBA" id="ARBA00004123"/>
    </source>
</evidence>
<dbReference type="OMA" id="GCEDPAM"/>
<proteinExistence type="inferred from homology"/>
<reference evidence="6 7" key="1">
    <citation type="journal article" date="2007" name="Proc. Natl. Acad. Sci. U.S.A.">
        <title>The tiny eukaryote Ostreococcus provides genomic insights into the paradox of plankton speciation.</title>
        <authorList>
            <person name="Palenik B."/>
            <person name="Grimwood J."/>
            <person name="Aerts A."/>
            <person name="Rouze P."/>
            <person name="Salamov A."/>
            <person name="Putnam N."/>
            <person name="Dupont C."/>
            <person name="Jorgensen R."/>
            <person name="Derelle E."/>
            <person name="Rombauts S."/>
            <person name="Zhou K."/>
            <person name="Otillar R."/>
            <person name="Merchant S.S."/>
            <person name="Podell S."/>
            <person name="Gaasterland T."/>
            <person name="Napoli C."/>
            <person name="Gendler K."/>
            <person name="Manuell A."/>
            <person name="Tai V."/>
            <person name="Vallon O."/>
            <person name="Piganeau G."/>
            <person name="Jancek S."/>
            <person name="Heijde M."/>
            <person name="Jabbari K."/>
            <person name="Bowler C."/>
            <person name="Lohr M."/>
            <person name="Robbens S."/>
            <person name="Werner G."/>
            <person name="Dubchak I."/>
            <person name="Pazour G.J."/>
            <person name="Ren Q."/>
            <person name="Paulsen I."/>
            <person name="Delwiche C."/>
            <person name="Schmutz J."/>
            <person name="Rokhsar D."/>
            <person name="Van de Peer Y."/>
            <person name="Moreau H."/>
            <person name="Grigoriev I.V."/>
        </authorList>
    </citation>
    <scope>NUCLEOTIDE SEQUENCE [LARGE SCALE GENOMIC DNA]</scope>
    <source>
        <strain evidence="6 7">CCE9901</strain>
    </source>
</reference>
<protein>
    <recommendedName>
        <fullName evidence="3">Elongin-C</fullName>
    </recommendedName>
</protein>